<dbReference type="Gene3D" id="1.20.1050.10">
    <property type="match status" value="1"/>
</dbReference>
<feature type="site" description="Lowers pKa of active site Cys" evidence="3">
    <location>
        <position position="296"/>
    </location>
</feature>
<evidence type="ECO:0000256" key="3">
    <source>
        <dbReference type="PIRSR" id="PIRSR015753-3"/>
    </source>
</evidence>
<feature type="binding site" evidence="2">
    <location>
        <begin position="177"/>
        <end position="178"/>
    </location>
    <ligand>
        <name>glutathione</name>
        <dbReference type="ChEBI" id="CHEBI:57925"/>
    </ligand>
</feature>
<proteinExistence type="evidence at transcript level"/>
<dbReference type="AlphaFoldDB" id="A0A3S8V3B1"/>
<organism evidence="5">
    <name type="scientific">Nephromyces sp. MMRI</name>
    <dbReference type="NCBI Taxonomy" id="2496275"/>
    <lineage>
        <taxon>Eukaryota</taxon>
        <taxon>Sar</taxon>
        <taxon>Alveolata</taxon>
        <taxon>Apicomplexa</taxon>
        <taxon>Aconoidasida</taxon>
        <taxon>Nephromycida</taxon>
        <taxon>Nephromyces</taxon>
    </lineage>
</organism>
<accession>A0A3S8V3B1</accession>
<evidence type="ECO:0000256" key="1">
    <source>
        <dbReference type="PIRSR" id="PIRSR015753-1"/>
    </source>
</evidence>
<dbReference type="InterPro" id="IPR040079">
    <property type="entry name" value="Glutathione_S-Trfase"/>
</dbReference>
<dbReference type="SFLD" id="SFLDG01148">
    <property type="entry name" value="Xi_(cytGST)"/>
    <property type="match status" value="1"/>
</dbReference>
<dbReference type="InterPro" id="IPR016639">
    <property type="entry name" value="GST_Omega/GSH"/>
</dbReference>
<dbReference type="CDD" id="cd03190">
    <property type="entry name" value="GST_C_Omega_like"/>
    <property type="match status" value="1"/>
</dbReference>
<dbReference type="SFLD" id="SFLDG01206">
    <property type="entry name" value="Xi.1"/>
    <property type="match status" value="1"/>
</dbReference>
<feature type="site" description="Lowers pKa of active site Cys" evidence="3">
    <location>
        <position position="339"/>
    </location>
</feature>
<feature type="binding site" evidence="2">
    <location>
        <position position="100"/>
    </location>
    <ligand>
        <name>glutathione</name>
        <dbReference type="ChEBI" id="CHEBI:57925"/>
    </ligand>
</feature>
<dbReference type="PANTHER" id="PTHR32419:SF6">
    <property type="entry name" value="GLUTATHIONE S-TRANSFERASE OMEGA-LIKE 1-RELATED"/>
    <property type="match status" value="1"/>
</dbReference>
<dbReference type="GO" id="GO:0005737">
    <property type="term" value="C:cytoplasm"/>
    <property type="evidence" value="ECO:0007669"/>
    <property type="project" value="TreeGrafter"/>
</dbReference>
<keyword evidence="5" id="KW-0808">Transferase</keyword>
<dbReference type="SUPFAM" id="SSF47616">
    <property type="entry name" value="GST C-terminal domain-like"/>
    <property type="match status" value="1"/>
</dbReference>
<reference evidence="5" key="1">
    <citation type="journal article" date="2018" name="Genome Biol. Evol.">
        <title>Nephromyces encodes a urate metabolism pathway and predicted peroxisomes, demonstrating these are not ancient losses of apicomplexans.</title>
        <authorList>
            <person name="Paight C."/>
            <person name="Slamovits C.H."/>
            <person name="Saffo M.B."/>
            <person name="Lane C.E."/>
        </authorList>
    </citation>
    <scope>NUCLEOTIDE SEQUENCE</scope>
    <source>
        <strain evidence="5">Neph197</strain>
    </source>
</reference>
<evidence type="ECO:0000259" key="4">
    <source>
        <dbReference type="PROSITE" id="PS50405"/>
    </source>
</evidence>
<dbReference type="PIRSF" id="PIRSF015753">
    <property type="entry name" value="GST"/>
    <property type="match status" value="1"/>
</dbReference>
<dbReference type="GO" id="GO:0004364">
    <property type="term" value="F:glutathione transferase activity"/>
    <property type="evidence" value="ECO:0007669"/>
    <property type="project" value="InterPro"/>
</dbReference>
<dbReference type="SFLD" id="SFLDS00019">
    <property type="entry name" value="Glutathione_Transferase_(cytos"/>
    <property type="match status" value="1"/>
</dbReference>
<name>A0A3S8V3B1_9APIC</name>
<feature type="domain" description="GST C-terminal" evidence="4">
    <location>
        <begin position="200"/>
        <end position="349"/>
    </location>
</feature>
<dbReference type="InterPro" id="IPR047047">
    <property type="entry name" value="GST_Omega-like_C"/>
</dbReference>
<protein>
    <submittedName>
        <fullName evidence="5">Omega-class glutathione transferase</fullName>
    </submittedName>
</protein>
<dbReference type="InterPro" id="IPR010987">
    <property type="entry name" value="Glutathione-S-Trfase_C-like"/>
</dbReference>
<feature type="active site" description="Proton donor/acceptor" evidence="1">
    <location>
        <position position="238"/>
    </location>
</feature>
<sequence>MMATAALYKPTVGKSGEFIRRSAKFRNWVKSWSNTSSEEKPTYVAEKGRYHLFVAYACPWACRCLAVRNMKRLENVISVSVVHSCFLPTRDPAVDPHVGWHFRNPTDEPVELPNGAKVNCDDYLTGCPDPVTGCVCVRDIYEQEMDKLNFSEEERRGVAFSVPILYCKKTNHIVCNESEDIIRILTKEFDEFCEDVKDEDDERGYAMGKNLNLFPEVLQEEILNVNKWIYENINNGVYRCGFAQSQEAYDFAAKNLFTHLDRVEEILSKQRYMVQNKFTEADIRLFVTLIRFDEVYVVHFKTSKKCIREYPNMLNFCRELYSIQAIKKSVVMQHIRDHYYTSHANINKFGIRAISPGFLDILESQPHDRNRFQ</sequence>
<dbReference type="PANTHER" id="PTHR32419">
    <property type="entry name" value="GLUTATHIONYL-HYDROQUINONE REDUCTASE"/>
    <property type="match status" value="1"/>
</dbReference>
<dbReference type="PROSITE" id="PS50405">
    <property type="entry name" value="GST_CTER"/>
    <property type="match status" value="1"/>
</dbReference>
<dbReference type="InterPro" id="IPR036282">
    <property type="entry name" value="Glutathione-S-Trfase_C_sf"/>
</dbReference>
<evidence type="ECO:0000313" key="5">
    <source>
        <dbReference type="EMBL" id="AZL94638.1"/>
    </source>
</evidence>
<dbReference type="Pfam" id="PF13410">
    <property type="entry name" value="GST_C_2"/>
    <property type="match status" value="1"/>
</dbReference>
<dbReference type="Gene3D" id="3.40.30.10">
    <property type="entry name" value="Glutaredoxin"/>
    <property type="match status" value="1"/>
</dbReference>
<feature type="active site" description="Nucleophile" evidence="1">
    <location>
        <position position="58"/>
    </location>
</feature>
<evidence type="ECO:0000256" key="2">
    <source>
        <dbReference type="PIRSR" id="PIRSR015753-2"/>
    </source>
</evidence>
<dbReference type="EMBL" id="MK265966">
    <property type="protein sequence ID" value="AZL94638.1"/>
    <property type="molecule type" value="mRNA"/>
</dbReference>